<comment type="caution">
    <text evidence="1">The sequence shown here is derived from an EMBL/GenBank/DDBJ whole genome shotgun (WGS) entry which is preliminary data.</text>
</comment>
<protein>
    <submittedName>
        <fullName evidence="1">Uncharacterized protein</fullName>
    </submittedName>
</protein>
<proteinExistence type="predicted"/>
<evidence type="ECO:0000313" key="2">
    <source>
        <dbReference type="Proteomes" id="UP000722050"/>
    </source>
</evidence>
<sequence length="296" mass="33972">TFTSMVETGDWFSEEDRFAEDKKYEALRTLPTSEIDDLFNHIDVIGMIQNEKTGGEVVPFAVDLTYNTIQEKLQKKFSWTHEYGNSASRDNAAISEFGVAEVKRRANGEEYVRIYPTPSIQKDGLKIPGFASAKYFEDMNDTWHPIHKKGRIPVMPRFVIGYSTDLADVLAKGSPATEIKEKYGEQEYLRRRRDYLMAEKRAKWCTLMECAEQAKQIAAMVDRLPESMVENMDKKELAEAKKQIAAMKEYFSGALEMAEKEAENNEHEREARLYAQGDKVKKIISAESVVAYSRWS</sequence>
<organism evidence="1 2">
    <name type="scientific">Mogibacterium diversum</name>
    <dbReference type="NCBI Taxonomy" id="114527"/>
    <lineage>
        <taxon>Bacteria</taxon>
        <taxon>Bacillati</taxon>
        <taxon>Bacillota</taxon>
        <taxon>Clostridia</taxon>
        <taxon>Peptostreptococcales</taxon>
        <taxon>Anaerovoracaceae</taxon>
        <taxon>Mogibacterium</taxon>
    </lineage>
</organism>
<dbReference type="EMBL" id="JABZQH010000315">
    <property type="protein sequence ID" value="MBF1352876.1"/>
    <property type="molecule type" value="Genomic_DNA"/>
</dbReference>
<dbReference type="AlphaFoldDB" id="A0A930EJT9"/>
<dbReference type="Proteomes" id="UP000722050">
    <property type="component" value="Unassembled WGS sequence"/>
</dbReference>
<gene>
    <name evidence="1" type="ORF">HXM71_07170</name>
</gene>
<evidence type="ECO:0000313" key="1">
    <source>
        <dbReference type="EMBL" id="MBF1352876.1"/>
    </source>
</evidence>
<accession>A0A930EJT9</accession>
<name>A0A930EJT9_9FIRM</name>
<feature type="non-terminal residue" evidence="1">
    <location>
        <position position="1"/>
    </location>
</feature>
<reference evidence="1" key="1">
    <citation type="submission" date="2020-04" db="EMBL/GenBank/DDBJ databases">
        <title>Deep metagenomics examines the oral microbiome during advanced dental caries in children, revealing novel taxa and co-occurrences with host molecules.</title>
        <authorList>
            <person name="Baker J.L."/>
            <person name="Morton J.T."/>
            <person name="Dinis M."/>
            <person name="Alvarez R."/>
            <person name="Tran N.C."/>
            <person name="Knight R."/>
            <person name="Edlund A."/>
        </authorList>
    </citation>
    <scope>NUCLEOTIDE SEQUENCE</scope>
    <source>
        <strain evidence="1">JCVI_24_bin.8</strain>
    </source>
</reference>